<dbReference type="RefSeq" id="WP_013241823.1">
    <property type="nucleotide sequence ID" value="NC_017301.2"/>
</dbReference>
<dbReference type="PANTHER" id="PTHR11059">
    <property type="entry name" value="DNA REPAIR PROTEIN RECN"/>
    <property type="match status" value="1"/>
</dbReference>
<evidence type="ECO:0000256" key="8">
    <source>
        <dbReference type="ARBA" id="ARBA00033408"/>
    </source>
</evidence>
<dbReference type="Gene3D" id="3.40.50.300">
    <property type="entry name" value="P-loop containing nucleotide triphosphate hydrolases"/>
    <property type="match status" value="2"/>
</dbReference>
<accession>D9QA65</accession>
<dbReference type="Pfam" id="PF02463">
    <property type="entry name" value="SMC_N"/>
    <property type="match status" value="1"/>
</dbReference>
<dbReference type="KEGG" id="cpq:CPC231_04865"/>
<dbReference type="HOGENOM" id="CLU_018297_3_1_11"/>
<keyword evidence="7 9" id="KW-0234">DNA repair</keyword>
<dbReference type="PATRIC" id="fig|681645.3.peg.1003"/>
<evidence type="ECO:0000256" key="5">
    <source>
        <dbReference type="ARBA" id="ARBA00022763"/>
    </source>
</evidence>
<dbReference type="InterPro" id="IPR004604">
    <property type="entry name" value="DNA_recomb/repair_RecN"/>
</dbReference>
<evidence type="ECO:0000256" key="7">
    <source>
        <dbReference type="ARBA" id="ARBA00023204"/>
    </source>
</evidence>
<evidence type="ECO:0000256" key="1">
    <source>
        <dbReference type="ARBA" id="ARBA00003618"/>
    </source>
</evidence>
<evidence type="ECO:0000256" key="6">
    <source>
        <dbReference type="ARBA" id="ARBA00022840"/>
    </source>
</evidence>
<feature type="domain" description="RecF/RecN/SMC N-terminal" evidence="11">
    <location>
        <begin position="2"/>
        <end position="524"/>
    </location>
</feature>
<proteinExistence type="inferred from homology"/>
<evidence type="ECO:0000256" key="9">
    <source>
        <dbReference type="PIRNR" id="PIRNR003128"/>
    </source>
</evidence>
<dbReference type="SUPFAM" id="SSF52540">
    <property type="entry name" value="P-loop containing nucleoside triphosphate hydrolases"/>
    <property type="match status" value="1"/>
</dbReference>
<evidence type="ECO:0000313" key="13">
    <source>
        <dbReference type="Proteomes" id="UP000000276"/>
    </source>
</evidence>
<dbReference type="InterPro" id="IPR027417">
    <property type="entry name" value="P-loop_NTPase"/>
</dbReference>
<evidence type="ECO:0000256" key="2">
    <source>
        <dbReference type="ARBA" id="ARBA00009441"/>
    </source>
</evidence>
<dbReference type="FunFam" id="3.40.50.300:FF:000356">
    <property type="entry name" value="DNA repair protein RecN"/>
    <property type="match status" value="1"/>
</dbReference>
<dbReference type="eggNOG" id="COG0497">
    <property type="taxonomic scope" value="Bacteria"/>
</dbReference>
<reference evidence="12 13" key="1">
    <citation type="journal article" date="2011" name="J. Bacteriol.">
        <title>Complete genome sequence of Corynebacterium pseudotuberculosis I19, a strain isolated from a cow in Israel with bovine mastitis.</title>
        <authorList>
            <consortium name="Consortium: Rede Paraense de Genomica e Proteomica (RPGP)"/>
            <person name="Silva A."/>
            <person name="Schneider M.P."/>
            <person name="Cerdeira L."/>
            <person name="Barbosa M.S."/>
            <person name="Ramos R.T."/>
            <person name="Carneiro A.R."/>
            <person name="Santos R."/>
            <person name="Lima M."/>
            <person name="D'Afonseca V."/>
            <person name="Almeida S.S."/>
            <person name="Santos A.R."/>
            <person name="Soares S.C."/>
            <person name="Pinto A.C."/>
            <person name="Ali A."/>
            <person name="Dorella F.A."/>
            <person name="Rocha F."/>
            <person name="de Abreu V.A."/>
            <person name="Trost E."/>
            <person name="Tauch A."/>
            <person name="Shpigel N."/>
            <person name="Miyoshi A."/>
            <person name="Azevedo V."/>
        </authorList>
    </citation>
    <scope>NUCLEOTIDE SEQUENCE [LARGE SCALE GENOMIC DNA]</scope>
    <source>
        <strain evidence="12 13">C231</strain>
    </source>
</reference>
<feature type="coiled-coil region" evidence="10">
    <location>
        <begin position="361"/>
        <end position="388"/>
    </location>
</feature>
<keyword evidence="4" id="KW-0547">Nucleotide-binding</keyword>
<dbReference type="GO" id="GO:0043590">
    <property type="term" value="C:bacterial nucleoid"/>
    <property type="evidence" value="ECO:0007669"/>
    <property type="project" value="TreeGrafter"/>
</dbReference>
<dbReference type="CDD" id="cd03241">
    <property type="entry name" value="ABC_RecN"/>
    <property type="match status" value="1"/>
</dbReference>
<evidence type="ECO:0000256" key="10">
    <source>
        <dbReference type="SAM" id="Coils"/>
    </source>
</evidence>
<dbReference type="Proteomes" id="UP000000276">
    <property type="component" value="Chromosome"/>
</dbReference>
<keyword evidence="6" id="KW-0067">ATP-binding</keyword>
<name>D9QA65_CORP2</name>
<dbReference type="InterPro" id="IPR003395">
    <property type="entry name" value="RecF/RecN/SMC_N"/>
</dbReference>
<evidence type="ECO:0000256" key="3">
    <source>
        <dbReference type="ARBA" id="ARBA00021315"/>
    </source>
</evidence>
<organism evidence="12 13">
    <name type="scientific">Corynebacterium pseudotuberculosis (strain C231)</name>
    <dbReference type="NCBI Taxonomy" id="681645"/>
    <lineage>
        <taxon>Bacteria</taxon>
        <taxon>Bacillati</taxon>
        <taxon>Actinomycetota</taxon>
        <taxon>Actinomycetes</taxon>
        <taxon>Mycobacteriales</taxon>
        <taxon>Corynebacteriaceae</taxon>
        <taxon>Corynebacterium</taxon>
    </lineage>
</organism>
<dbReference type="GO" id="GO:0005524">
    <property type="term" value="F:ATP binding"/>
    <property type="evidence" value="ECO:0007669"/>
    <property type="project" value="UniProtKB-KW"/>
</dbReference>
<dbReference type="AlphaFoldDB" id="D9QA65"/>
<evidence type="ECO:0000256" key="4">
    <source>
        <dbReference type="ARBA" id="ARBA00022741"/>
    </source>
</evidence>
<dbReference type="PIRSF" id="PIRSF003128">
    <property type="entry name" value="RecN"/>
    <property type="match status" value="1"/>
</dbReference>
<dbReference type="OrthoDB" id="9806954at2"/>
<gene>
    <name evidence="12" type="primary">recN</name>
    <name evidence="12" type="ORF">CPC231_04865</name>
</gene>
<sequence length="582" mass="62418">MLADIAIENLGAIPHASLELSGGLTVLTGETGAGKTMVVTGLRLLTGGRADAQRVRSGADRAAVEGRFVLDGVSGTIAEHGREIVDSVGGILDENGEVIASRTVSAQGRSKAYLGGRAVPAASLSDFSAELLTIHGQNDQLRLLNSDRQRDALDRFDPAIAPLAEECAHAFKNWRKLDRDYQGRLKSRMELAQEVDRLEFAIKEISDIDPQPGEDAAIQSLIRRLQDVDELREQAATALGAIDGAEALSEFGGYEGSDAVAASDLVGQAFSAVQNSSDPVLRGIAEQLDQVTTILAELSGELGKYLSELPMDADQLEQSLQRQQALKALTRKYAPDIEGVLRWRMKAEEKLESIDVSPEALEELKRSVSRAAKKLDAANKKLSQARSKAAKKLSLKVTEEIQGLSMPKAIFSVDIQHTGLSMYGTDSIEFRLAPNSQTDPRPLASSASGGELSRVMLALEVILSAGARGTTLVFDEVDAGVGGRAAVEIGRRLAKLAQWNQVIVVTHLAQVAAYADTHLHVAKNVGDVSVASGVENLSDDRRVEELSRMLAGLENTESGRAHAAELLNKARSEILEWRAEKG</sequence>
<reference evidence="12 13" key="2">
    <citation type="journal article" date="2011" name="PLoS ONE">
        <title>Evidence for reductive genome evolution and lateral acquisition of virulence functions in two Corynebacterium pseudotuberculosis strains.</title>
        <authorList>
            <person name="Ruiz J.C."/>
            <person name="D'Afonseca V."/>
            <person name="Silva A."/>
            <person name="Ali A."/>
            <person name="Pinto A.C."/>
            <person name="Santos A.R."/>
            <person name="Rocha A.A."/>
            <person name="Lopes D.O."/>
            <person name="Dorella F.A."/>
            <person name="Pacheco L.G."/>
            <person name="Costa M.P."/>
            <person name="Turk M.Z."/>
            <person name="Seyffert N."/>
            <person name="Moraes P.M."/>
            <person name="Soares S.C."/>
            <person name="Almeida S.S."/>
            <person name="Castro T.L."/>
            <person name="Abreu V.A."/>
            <person name="Trost E."/>
            <person name="Baumbach J."/>
            <person name="Tauch A."/>
            <person name="Schneider M.P."/>
            <person name="McCulloch J."/>
            <person name="Cerdeira L.T."/>
            <person name="Ramos R.T."/>
            <person name="Zerlotini A."/>
            <person name="Dominitini A."/>
            <person name="Resende D.M."/>
            <person name="Coser E.M."/>
            <person name="Oliveira L.M."/>
            <person name="Pedrosa A.L."/>
            <person name="Vieira C.U."/>
            <person name="Guimaraes C.T."/>
            <person name="Bartholomeu D.C."/>
            <person name="Oliveira D.M."/>
            <person name="Santos F.R."/>
            <person name="Rabelo E.M."/>
            <person name="Lobo F.P."/>
            <person name="Franco G.R."/>
            <person name="Costa A.F."/>
            <person name="Castro I.M."/>
            <person name="Dias S.R."/>
            <person name="Ferro J.A."/>
            <person name="Ortega J.M."/>
            <person name="Paiva L.V."/>
            <person name="Goulart L.R."/>
            <person name="Almeida J.F."/>
            <person name="Ferro M.I."/>
            <person name="Carneiro N.P."/>
            <person name="Falcao P.R."/>
            <person name="Grynberg P."/>
            <person name="Teixeira S.M."/>
            <person name="Brommonschenkel S."/>
            <person name="Oliveira S.C."/>
            <person name="Meyer R."/>
            <person name="Moore R.J."/>
            <person name="Miyoshi A."/>
            <person name="Oliveira G.C."/>
            <person name="Azevedo V."/>
        </authorList>
    </citation>
    <scope>NUCLEOTIDE SEQUENCE [LARGE SCALE GENOMIC DNA]</scope>
    <source>
        <strain evidence="12 13">C231</strain>
    </source>
</reference>
<comment type="function">
    <text evidence="1 9">May be involved in recombinational repair of damaged DNA.</text>
</comment>
<keyword evidence="10" id="KW-0175">Coiled coil</keyword>
<evidence type="ECO:0000259" key="11">
    <source>
        <dbReference type="Pfam" id="PF02463"/>
    </source>
</evidence>
<protein>
    <recommendedName>
        <fullName evidence="3 9">DNA repair protein RecN</fullName>
    </recommendedName>
    <alternativeName>
        <fullName evidence="8 9">Recombination protein N</fullName>
    </alternativeName>
</protein>
<dbReference type="PANTHER" id="PTHR11059:SF0">
    <property type="entry name" value="DNA REPAIR PROTEIN RECN"/>
    <property type="match status" value="1"/>
</dbReference>
<keyword evidence="13" id="KW-1185">Reference proteome</keyword>
<dbReference type="NCBIfam" id="TIGR00634">
    <property type="entry name" value="recN"/>
    <property type="match status" value="1"/>
</dbReference>
<dbReference type="GeneID" id="93974682"/>
<keyword evidence="5 9" id="KW-0227">DNA damage</keyword>
<dbReference type="GO" id="GO:0006310">
    <property type="term" value="P:DNA recombination"/>
    <property type="evidence" value="ECO:0007669"/>
    <property type="project" value="InterPro"/>
</dbReference>
<evidence type="ECO:0000313" key="12">
    <source>
        <dbReference type="EMBL" id="ADL10441.1"/>
    </source>
</evidence>
<comment type="similarity">
    <text evidence="2 9">Belongs to the RecN family.</text>
</comment>
<dbReference type="GO" id="GO:0006281">
    <property type="term" value="P:DNA repair"/>
    <property type="evidence" value="ECO:0007669"/>
    <property type="project" value="UniProtKB-KW"/>
</dbReference>
<dbReference type="GO" id="GO:0009432">
    <property type="term" value="P:SOS response"/>
    <property type="evidence" value="ECO:0007669"/>
    <property type="project" value="TreeGrafter"/>
</dbReference>
<dbReference type="EMBL" id="CP001829">
    <property type="protein sequence ID" value="ADL10441.1"/>
    <property type="molecule type" value="Genomic_DNA"/>
</dbReference>
<dbReference type="STRING" id="681645.CpC231_0963"/>